<reference evidence="1" key="1">
    <citation type="submission" date="2021-01" db="EMBL/GenBank/DDBJ databases">
        <title>Whole genome shotgun sequence of Actinocatenispora rupis NBRC 107355.</title>
        <authorList>
            <person name="Komaki H."/>
            <person name="Tamura T."/>
        </authorList>
    </citation>
    <scope>NUCLEOTIDE SEQUENCE</scope>
    <source>
        <strain evidence="1">NBRC 107355</strain>
    </source>
</reference>
<evidence type="ECO:0000313" key="2">
    <source>
        <dbReference type="Proteomes" id="UP000612808"/>
    </source>
</evidence>
<dbReference type="GO" id="GO:0050308">
    <property type="term" value="F:sugar-phosphatase activity"/>
    <property type="evidence" value="ECO:0007669"/>
    <property type="project" value="TreeGrafter"/>
</dbReference>
<dbReference type="InterPro" id="IPR006439">
    <property type="entry name" value="HAD-SF_hydro_IA"/>
</dbReference>
<dbReference type="Pfam" id="PF00702">
    <property type="entry name" value="Hydrolase"/>
    <property type="match status" value="1"/>
</dbReference>
<name>A0A8J3IZD8_9ACTN</name>
<dbReference type="PANTHER" id="PTHR43481:SF4">
    <property type="entry name" value="GLYCEROL-1-PHOSPHATE PHOSPHOHYDROLASE 1-RELATED"/>
    <property type="match status" value="1"/>
</dbReference>
<dbReference type="SFLD" id="SFLDS00003">
    <property type="entry name" value="Haloacid_Dehalogenase"/>
    <property type="match status" value="1"/>
</dbReference>
<dbReference type="NCBIfam" id="TIGR01549">
    <property type="entry name" value="HAD-SF-IA-v1"/>
    <property type="match status" value="1"/>
</dbReference>
<dbReference type="SFLD" id="SFLDG01129">
    <property type="entry name" value="C1.5:_HAD__Beta-PGM__Phosphata"/>
    <property type="match status" value="1"/>
</dbReference>
<dbReference type="RefSeq" id="WP_239076776.1">
    <property type="nucleotide sequence ID" value="NZ_BAAAZM010000008.1"/>
</dbReference>
<dbReference type="SUPFAM" id="SSF56784">
    <property type="entry name" value="HAD-like"/>
    <property type="match status" value="1"/>
</dbReference>
<proteinExistence type="predicted"/>
<evidence type="ECO:0000313" key="1">
    <source>
        <dbReference type="EMBL" id="GID12836.1"/>
    </source>
</evidence>
<keyword evidence="2" id="KW-1185">Reference proteome</keyword>
<gene>
    <name evidence="1" type="ORF">Aru02nite_37250</name>
</gene>
<dbReference type="InterPro" id="IPR023198">
    <property type="entry name" value="PGP-like_dom2"/>
</dbReference>
<dbReference type="Proteomes" id="UP000612808">
    <property type="component" value="Unassembled WGS sequence"/>
</dbReference>
<dbReference type="Gene3D" id="1.10.150.240">
    <property type="entry name" value="Putative phosphatase, domain 2"/>
    <property type="match status" value="1"/>
</dbReference>
<sequence length="213" mass="22509">MDLTADALLFDLDGTLVDSTPAVVRAWTRWAVEHGVTEAQFRSVHAHGRTAAELVADLLPAERVAGAVRRIEELELADVDGVVPLPGAARLLAELPADRWTIVTSGVRSLATKRIRAAGLLVPERFVTADDVRRGKPDPEPYLAGAALLGVPPERCVVVEDAPAGLTAARAAGAGTLGVVSTHRADELKADLVLPDLSYLVVDGTGPLRLRAR</sequence>
<organism evidence="1 2">
    <name type="scientific">Actinocatenispora rupis</name>
    <dbReference type="NCBI Taxonomy" id="519421"/>
    <lineage>
        <taxon>Bacteria</taxon>
        <taxon>Bacillati</taxon>
        <taxon>Actinomycetota</taxon>
        <taxon>Actinomycetes</taxon>
        <taxon>Micromonosporales</taxon>
        <taxon>Micromonosporaceae</taxon>
        <taxon>Actinocatenispora</taxon>
    </lineage>
</organism>
<dbReference type="SFLD" id="SFLDG01135">
    <property type="entry name" value="C1.5.6:_HAD__Beta-PGM__Phospha"/>
    <property type="match status" value="1"/>
</dbReference>
<dbReference type="AlphaFoldDB" id="A0A8J3IZD8"/>
<comment type="caution">
    <text evidence="1">The sequence shown here is derived from an EMBL/GenBank/DDBJ whole genome shotgun (WGS) entry which is preliminary data.</text>
</comment>
<dbReference type="Gene3D" id="3.40.50.1000">
    <property type="entry name" value="HAD superfamily/HAD-like"/>
    <property type="match status" value="1"/>
</dbReference>
<dbReference type="InterPro" id="IPR036412">
    <property type="entry name" value="HAD-like_sf"/>
</dbReference>
<accession>A0A8J3IZD8</accession>
<dbReference type="NCBIfam" id="TIGR01509">
    <property type="entry name" value="HAD-SF-IA-v3"/>
    <property type="match status" value="1"/>
</dbReference>
<dbReference type="PANTHER" id="PTHR43481">
    <property type="entry name" value="FRUCTOSE-1-PHOSPHATE PHOSPHATASE"/>
    <property type="match status" value="1"/>
</dbReference>
<dbReference type="InterPro" id="IPR023214">
    <property type="entry name" value="HAD_sf"/>
</dbReference>
<dbReference type="InterPro" id="IPR051806">
    <property type="entry name" value="HAD-like_SPP"/>
</dbReference>
<dbReference type="EMBL" id="BOMB01000021">
    <property type="protein sequence ID" value="GID12836.1"/>
    <property type="molecule type" value="Genomic_DNA"/>
</dbReference>
<protein>
    <submittedName>
        <fullName evidence="1">Phosphatase</fullName>
    </submittedName>
</protein>